<gene>
    <name evidence="5" type="ORF">NEZAVI_LOCUS13478</name>
</gene>
<dbReference type="PANTHER" id="PTHR15486">
    <property type="entry name" value="ANCIENT UBIQUITOUS PROTEIN"/>
    <property type="match status" value="1"/>
</dbReference>
<evidence type="ECO:0000256" key="2">
    <source>
        <dbReference type="ARBA" id="ARBA00023136"/>
    </source>
</evidence>
<dbReference type="Proteomes" id="UP001152798">
    <property type="component" value="Chromosome 6"/>
</dbReference>
<accession>A0A9P0HPP5</accession>
<evidence type="ECO:0008006" key="7">
    <source>
        <dbReference type="Google" id="ProtNLM"/>
    </source>
</evidence>
<dbReference type="EMBL" id="OV725082">
    <property type="protein sequence ID" value="CAH1405231.1"/>
    <property type="molecule type" value="Genomic_DNA"/>
</dbReference>
<evidence type="ECO:0000256" key="4">
    <source>
        <dbReference type="SAM" id="Phobius"/>
    </source>
</evidence>
<feature type="transmembrane region" description="Helical" evidence="4">
    <location>
        <begin position="26"/>
        <end position="56"/>
    </location>
</feature>
<comment type="subcellular location">
    <subcellularLocation>
        <location evidence="1">Membrane</location>
    </subcellularLocation>
</comment>
<keyword evidence="4" id="KW-1133">Transmembrane helix</keyword>
<reference evidence="5" key="1">
    <citation type="submission" date="2022-01" db="EMBL/GenBank/DDBJ databases">
        <authorList>
            <person name="King R."/>
        </authorList>
    </citation>
    <scope>NUCLEOTIDE SEQUENCE</scope>
</reference>
<keyword evidence="4" id="KW-0812">Transmembrane</keyword>
<dbReference type="InterPro" id="IPR048056">
    <property type="entry name" value="AUP1_CUE"/>
</dbReference>
<keyword evidence="2 4" id="KW-0472">Membrane</keyword>
<dbReference type="CDD" id="cd14420">
    <property type="entry name" value="CUE_AUP1"/>
    <property type="match status" value="1"/>
</dbReference>
<dbReference type="Gene3D" id="1.10.8.10">
    <property type="entry name" value="DNA helicase RuvA subunit, C-terminal domain"/>
    <property type="match status" value="1"/>
</dbReference>
<proteinExistence type="predicted"/>
<protein>
    <recommendedName>
        <fullName evidence="7">Ancient ubiquitous protein 1</fullName>
    </recommendedName>
</protein>
<sequence>MAVVGGNLELKDIFEKERFPKSNWQFLSLAVYFPFGLILALLRFFIGFHACLVGLVLTHTPFIRSIVLRMLCLVLGINVEQDNKHERDKSTRVIVSNCVTNFDYIAFHLTTDCVTHKKWNGAIPINLFPGLHDFSQEGNILENLKGHVERSDTPLLFQPEETTSGKHCLLKFSTTAAKISKRVQPVAVTVERPLWANTATTVLGTSAPYDLFWFLFSPYTVFKLRYLNVLHMEKDETEDAFTERIQSAIAGALGFRISNFNAADKAEYEKRYIEESRRYSQQPIVRPVPPELLRMSAQVSEVLPYVPTDVILRDLDRTRSVGMTISNILEGVVSYIPLSPQVQAQGRPNTSSTGSVRPSSDQPPKSQFPKSSQDRMSSFQERKAKMIAEARKRYIEKHGLTHLL</sequence>
<keyword evidence="6" id="KW-1185">Reference proteome</keyword>
<feature type="region of interest" description="Disordered" evidence="3">
    <location>
        <begin position="342"/>
        <end position="380"/>
    </location>
</feature>
<dbReference type="GO" id="GO:0036503">
    <property type="term" value="P:ERAD pathway"/>
    <property type="evidence" value="ECO:0007669"/>
    <property type="project" value="InterPro"/>
</dbReference>
<name>A0A9P0HPP5_NEZVI</name>
<dbReference type="PANTHER" id="PTHR15486:SF96">
    <property type="entry name" value="LIPID DROPLET-REGULATING VLDL ASSEMBLY FACTOR AUP1"/>
    <property type="match status" value="1"/>
</dbReference>
<feature type="compositionally biased region" description="Polar residues" evidence="3">
    <location>
        <begin position="342"/>
        <end position="379"/>
    </location>
</feature>
<evidence type="ECO:0000313" key="5">
    <source>
        <dbReference type="EMBL" id="CAH1405231.1"/>
    </source>
</evidence>
<evidence type="ECO:0000313" key="6">
    <source>
        <dbReference type="Proteomes" id="UP001152798"/>
    </source>
</evidence>
<dbReference type="OrthoDB" id="1854593at2759"/>
<dbReference type="AlphaFoldDB" id="A0A9P0HPP5"/>
<evidence type="ECO:0000256" key="3">
    <source>
        <dbReference type="SAM" id="MobiDB-lite"/>
    </source>
</evidence>
<dbReference type="GO" id="GO:0005789">
    <property type="term" value="C:endoplasmic reticulum membrane"/>
    <property type="evidence" value="ECO:0007669"/>
    <property type="project" value="TreeGrafter"/>
</dbReference>
<evidence type="ECO:0000256" key="1">
    <source>
        <dbReference type="ARBA" id="ARBA00004370"/>
    </source>
</evidence>
<organism evidence="5 6">
    <name type="scientific">Nezara viridula</name>
    <name type="common">Southern green stink bug</name>
    <name type="synonym">Cimex viridulus</name>
    <dbReference type="NCBI Taxonomy" id="85310"/>
    <lineage>
        <taxon>Eukaryota</taxon>
        <taxon>Metazoa</taxon>
        <taxon>Ecdysozoa</taxon>
        <taxon>Arthropoda</taxon>
        <taxon>Hexapoda</taxon>
        <taxon>Insecta</taxon>
        <taxon>Pterygota</taxon>
        <taxon>Neoptera</taxon>
        <taxon>Paraneoptera</taxon>
        <taxon>Hemiptera</taxon>
        <taxon>Heteroptera</taxon>
        <taxon>Panheteroptera</taxon>
        <taxon>Pentatomomorpha</taxon>
        <taxon>Pentatomoidea</taxon>
        <taxon>Pentatomidae</taxon>
        <taxon>Pentatominae</taxon>
        <taxon>Nezara</taxon>
    </lineage>
</organism>